<feature type="domain" description="PAS" evidence="1">
    <location>
        <begin position="354"/>
        <end position="409"/>
    </location>
</feature>
<dbReference type="NCBIfam" id="TIGR00254">
    <property type="entry name" value="GGDEF"/>
    <property type="match status" value="1"/>
</dbReference>
<dbReference type="OrthoDB" id="23692at2"/>
<dbReference type="Gene3D" id="3.20.20.450">
    <property type="entry name" value="EAL domain"/>
    <property type="match status" value="1"/>
</dbReference>
<dbReference type="InterPro" id="IPR035919">
    <property type="entry name" value="EAL_sf"/>
</dbReference>
<dbReference type="Pfam" id="PF13426">
    <property type="entry name" value="PAS_9"/>
    <property type="match status" value="2"/>
</dbReference>
<dbReference type="GO" id="GO:0006355">
    <property type="term" value="P:regulation of DNA-templated transcription"/>
    <property type="evidence" value="ECO:0007669"/>
    <property type="project" value="InterPro"/>
</dbReference>
<dbReference type="Proteomes" id="UP000239494">
    <property type="component" value="Unassembled WGS sequence"/>
</dbReference>
<dbReference type="InterPro" id="IPR001610">
    <property type="entry name" value="PAC"/>
</dbReference>
<gene>
    <name evidence="5" type="ORF">CLV43_106181</name>
</gene>
<dbReference type="Pfam" id="PF00989">
    <property type="entry name" value="PAS"/>
    <property type="match status" value="1"/>
</dbReference>
<name>A0A2T0T436_9PSEU</name>
<organism evidence="5 6">
    <name type="scientific">Umezawaea tangerina</name>
    <dbReference type="NCBI Taxonomy" id="84725"/>
    <lineage>
        <taxon>Bacteria</taxon>
        <taxon>Bacillati</taxon>
        <taxon>Actinomycetota</taxon>
        <taxon>Actinomycetes</taxon>
        <taxon>Pseudonocardiales</taxon>
        <taxon>Pseudonocardiaceae</taxon>
        <taxon>Umezawaea</taxon>
    </lineage>
</organism>
<feature type="domain" description="PAS" evidence="1">
    <location>
        <begin position="256"/>
        <end position="294"/>
    </location>
</feature>
<dbReference type="PANTHER" id="PTHR44757">
    <property type="entry name" value="DIGUANYLATE CYCLASE DGCP"/>
    <property type="match status" value="1"/>
</dbReference>
<dbReference type="Pfam" id="PF00563">
    <property type="entry name" value="EAL"/>
    <property type="match status" value="1"/>
</dbReference>
<dbReference type="SMART" id="SM00086">
    <property type="entry name" value="PAC"/>
    <property type="match status" value="3"/>
</dbReference>
<dbReference type="CDD" id="cd01948">
    <property type="entry name" value="EAL"/>
    <property type="match status" value="1"/>
</dbReference>
<evidence type="ECO:0000313" key="5">
    <source>
        <dbReference type="EMBL" id="PRY40445.1"/>
    </source>
</evidence>
<dbReference type="PROSITE" id="PS50883">
    <property type="entry name" value="EAL"/>
    <property type="match status" value="1"/>
</dbReference>
<sequence length="907" mass="97785">MGDVGSDRELVVGLALSAGQAVAWWFDLATDTITWMTGLDEMVGVPGAADDVVEARLAELVAPLTVAAKAAPVWQDFELEQPCETPDGQTRWVQFRARLSEHPDSKRLVGIATDVTGRHHQQQALTDLADRYRLLVELSPEAIVVHEAGQVVYANPAAVRFVRAESPADILDRPITDFVHPDSVSPMLHRISELGVPGATSDPAEAVLLRFDGGTLDIESVSVRTTWEGRPAFQVIMRDVTARKAAAAALHYQAALVAHVSDALVATTADGLVTSWNPTAETVYGRSAAEAIGQPIHVVVDAPLDPVAILEAGGVVQAVHRGADGGALAVRVSVARMGDGYVLVCADETARRRAEQHFTTVVAALEEGVIVVGPTGLVESANPAAERILGITEEQVVGLPTTLAELYDETGARLPASNYLSARTRLTGEAQNGRILSLTRPDGARIWLSLSCHALDSVGDGPSAAVVSFTDITERRMIDGMLEHEATHDALTGLLNRTVIIERLSRTARQHRSGRTAVLFIDLDKFKIINDSLGHSAGDKVLQVLGLRLSQSVRRGDVVGRLGGDEFAVIAYGTTSPEEATALVEHIRGELNRPISVDGRNLHIDASVGIVIADPDDPRDGADLLRDADLAMYEAKTRGRGRLAFFDVDLRERTQRRLRLEQDLREAPRNDQLWVAYQPIVDLRTGRTTMVEGLLRWSHPRYGLIPPGEFIGLAEESDLINIVGAHMLRLATRGIVDLRAAHNPELLLTVNLSARQLDDPHLVASVRDAMRTTALPPGALCLEITESALMRDPTAAARTLAALRDLGVRLAIDDFGTGYSSLAQLLTLPLDILKIDQSFTAGLGKSDDAEAIVTSVIAMAHAVDLTVVAEGVEHVLQLDILRRLGCDQAQGYHLGRPSAVPELDRRF</sequence>
<dbReference type="InterPro" id="IPR000160">
    <property type="entry name" value="GGDEF_dom"/>
</dbReference>
<dbReference type="SMART" id="SM00052">
    <property type="entry name" value="EAL"/>
    <property type="match status" value="1"/>
</dbReference>
<evidence type="ECO:0000259" key="1">
    <source>
        <dbReference type="PROSITE" id="PS50112"/>
    </source>
</evidence>
<dbReference type="InterPro" id="IPR043128">
    <property type="entry name" value="Rev_trsase/Diguanyl_cyclase"/>
</dbReference>
<dbReference type="CDD" id="cd01949">
    <property type="entry name" value="GGDEF"/>
    <property type="match status" value="1"/>
</dbReference>
<dbReference type="PROSITE" id="PS50113">
    <property type="entry name" value="PAC"/>
    <property type="match status" value="1"/>
</dbReference>
<dbReference type="SUPFAM" id="SSF55073">
    <property type="entry name" value="Nucleotide cyclase"/>
    <property type="match status" value="1"/>
</dbReference>
<dbReference type="Gene3D" id="3.30.70.270">
    <property type="match status" value="1"/>
</dbReference>
<evidence type="ECO:0000259" key="2">
    <source>
        <dbReference type="PROSITE" id="PS50113"/>
    </source>
</evidence>
<dbReference type="SMART" id="SM00267">
    <property type="entry name" value="GGDEF"/>
    <property type="match status" value="1"/>
</dbReference>
<feature type="domain" description="EAL" evidence="3">
    <location>
        <begin position="657"/>
        <end position="907"/>
    </location>
</feature>
<feature type="domain" description="GGDEF" evidence="4">
    <location>
        <begin position="514"/>
        <end position="648"/>
    </location>
</feature>
<dbReference type="Pfam" id="PF00990">
    <property type="entry name" value="GGDEF"/>
    <property type="match status" value="1"/>
</dbReference>
<dbReference type="InterPro" id="IPR000700">
    <property type="entry name" value="PAS-assoc_C"/>
</dbReference>
<dbReference type="PANTHER" id="PTHR44757:SF2">
    <property type="entry name" value="BIOFILM ARCHITECTURE MAINTENANCE PROTEIN MBAA"/>
    <property type="match status" value="1"/>
</dbReference>
<dbReference type="InterPro" id="IPR001633">
    <property type="entry name" value="EAL_dom"/>
</dbReference>
<evidence type="ECO:0000313" key="6">
    <source>
        <dbReference type="Proteomes" id="UP000239494"/>
    </source>
</evidence>
<dbReference type="PROSITE" id="PS50112">
    <property type="entry name" value="PAS"/>
    <property type="match status" value="2"/>
</dbReference>
<dbReference type="InterPro" id="IPR000014">
    <property type="entry name" value="PAS"/>
</dbReference>
<dbReference type="InterPro" id="IPR029787">
    <property type="entry name" value="Nucleotide_cyclase"/>
</dbReference>
<protein>
    <submittedName>
        <fullName evidence="5">PAS domain S-box-containing protein/diguanylate cyclase (GGDEF)-like protein</fullName>
    </submittedName>
</protein>
<evidence type="ECO:0000259" key="3">
    <source>
        <dbReference type="PROSITE" id="PS50883"/>
    </source>
</evidence>
<accession>A0A2T0T436</accession>
<dbReference type="EMBL" id="PVTF01000006">
    <property type="protein sequence ID" value="PRY40445.1"/>
    <property type="molecule type" value="Genomic_DNA"/>
</dbReference>
<comment type="caution">
    <text evidence="5">The sequence shown here is derived from an EMBL/GenBank/DDBJ whole genome shotgun (WGS) entry which is preliminary data.</text>
</comment>
<dbReference type="RefSeq" id="WP_106189002.1">
    <property type="nucleotide sequence ID" value="NZ_PVTF01000006.1"/>
</dbReference>
<dbReference type="NCBIfam" id="TIGR00229">
    <property type="entry name" value="sensory_box"/>
    <property type="match status" value="2"/>
</dbReference>
<dbReference type="AlphaFoldDB" id="A0A2T0T436"/>
<dbReference type="InterPro" id="IPR013767">
    <property type="entry name" value="PAS_fold"/>
</dbReference>
<dbReference type="InterPro" id="IPR052155">
    <property type="entry name" value="Biofilm_reg_signaling"/>
</dbReference>
<dbReference type="CDD" id="cd00130">
    <property type="entry name" value="PAS"/>
    <property type="match status" value="3"/>
</dbReference>
<feature type="domain" description="PAC" evidence="2">
    <location>
        <begin position="75"/>
        <end position="127"/>
    </location>
</feature>
<dbReference type="SMART" id="SM00091">
    <property type="entry name" value="PAS"/>
    <property type="match status" value="3"/>
</dbReference>
<reference evidence="5 6" key="1">
    <citation type="submission" date="2018-03" db="EMBL/GenBank/DDBJ databases">
        <title>Genomic Encyclopedia of Archaeal and Bacterial Type Strains, Phase II (KMG-II): from individual species to whole genera.</title>
        <authorList>
            <person name="Goeker M."/>
        </authorList>
    </citation>
    <scope>NUCLEOTIDE SEQUENCE [LARGE SCALE GENOMIC DNA]</scope>
    <source>
        <strain evidence="5 6">DSM 44720</strain>
    </source>
</reference>
<keyword evidence="6" id="KW-1185">Reference proteome</keyword>
<evidence type="ECO:0000259" key="4">
    <source>
        <dbReference type="PROSITE" id="PS50887"/>
    </source>
</evidence>
<dbReference type="SUPFAM" id="SSF141868">
    <property type="entry name" value="EAL domain-like"/>
    <property type="match status" value="1"/>
</dbReference>
<dbReference type="InterPro" id="IPR035965">
    <property type="entry name" value="PAS-like_dom_sf"/>
</dbReference>
<dbReference type="PROSITE" id="PS50887">
    <property type="entry name" value="GGDEF"/>
    <property type="match status" value="1"/>
</dbReference>
<dbReference type="SUPFAM" id="SSF55785">
    <property type="entry name" value="PYP-like sensor domain (PAS domain)"/>
    <property type="match status" value="4"/>
</dbReference>
<dbReference type="Gene3D" id="3.30.450.20">
    <property type="entry name" value="PAS domain"/>
    <property type="match status" value="4"/>
</dbReference>
<proteinExistence type="predicted"/>